<evidence type="ECO:0000313" key="4">
    <source>
        <dbReference type="Proteomes" id="UP000260680"/>
    </source>
</evidence>
<dbReference type="Proteomes" id="UP000260680">
    <property type="component" value="Unassembled WGS sequence"/>
</dbReference>
<feature type="region of interest" description="Disordered" evidence="1">
    <location>
        <begin position="1"/>
        <end position="84"/>
    </location>
</feature>
<dbReference type="PANTHER" id="PTHR38032:SF1">
    <property type="entry name" value="RNA-BINDING PROTEIN KHPB N-TERMINAL DOMAIN-CONTAINING PROTEIN"/>
    <property type="match status" value="1"/>
</dbReference>
<dbReference type="PANTHER" id="PTHR38032">
    <property type="entry name" value="POLYMERASE-RELATED"/>
    <property type="match status" value="1"/>
</dbReference>
<evidence type="ECO:0000259" key="2">
    <source>
        <dbReference type="Pfam" id="PF20250"/>
    </source>
</evidence>
<accession>A0A3E2NHJ1</accession>
<sequence length="586" mass="64138">MLGEKKMKDKNRKGFFGLFQNAKRTSESLEETETPQSEPVESPESEESGVIDNNTSTSSNLPPSPDPSDEPDLKESTEPVSIWEPSDDPLILRVNEDLLDVERRQFAMKMKTLSNIYKKNAETIAEPSGEPEPKAAQPQLLISRDCMAAWVYVIPSLNGGPDITEENLRSLLAQERVKTGILDETVKSIAKEHIYDQVLLIARGVLARNGIDGSIKDYFERVVQLEFEEDENGSVDYKNLNNIQAVKEGQVICEITPAVPGENGMTIEGQVYPCTVKGTPIAVPAGRNTQLSEDGTLLISQKTGHVTFSNGKFQVDPLLKINGNIDNSTGNVDYDGDIFISGDVRNGFSVKATGGIDIRGSVEGAEISAQGPITIASGMSGNGRGTLTSESYIKCRYLEHCTVKAEGNVYAESIINSKIQSGEDIVVTSGIGVIIGGSLLAGSNINANIIGSKVRRLITELIIANVPKNVEESSRLTREMEQLHHNLSEIRKNINYLESVQRPDKQQLLDSLKQAADYLNIREQEINNRLNEIASKDSEQVGLIKCRQLLPVVRVRMGSSSLLIQEECSSSIIYKNSEGEITIGTN</sequence>
<dbReference type="Pfam" id="PF03961">
    <property type="entry name" value="FapA"/>
    <property type="match status" value="1"/>
</dbReference>
<name>A0A3E2NHJ1_9FIRM</name>
<proteinExistence type="predicted"/>
<dbReference type="EMBL" id="QOHO01000012">
    <property type="protein sequence ID" value="RFZ80403.1"/>
    <property type="molecule type" value="Genomic_DNA"/>
</dbReference>
<feature type="compositionally biased region" description="Low complexity" evidence="1">
    <location>
        <begin position="52"/>
        <end position="61"/>
    </location>
</feature>
<reference evidence="3 4" key="1">
    <citation type="submission" date="2018-07" db="EMBL/GenBank/DDBJ databases">
        <title>New species, Clostridium PI-S10-A1B.</title>
        <authorList>
            <person name="Krishna G."/>
            <person name="Summeta K."/>
            <person name="Shikha S."/>
            <person name="Prabhu P.B."/>
            <person name="Suresh K."/>
        </authorList>
    </citation>
    <scope>NUCLEOTIDE SEQUENCE [LARGE SCALE GENOMIC DNA]</scope>
    <source>
        <strain evidence="3 4">PI-S10-A1B</strain>
    </source>
</reference>
<feature type="domain" description="Flagellar Assembly Protein A N-terminal region" evidence="2">
    <location>
        <begin position="140"/>
        <end position="310"/>
    </location>
</feature>
<dbReference type="InterPro" id="IPR046865">
    <property type="entry name" value="FapA_b_solenoid"/>
</dbReference>
<organism evidence="3 4">
    <name type="scientific">Lacrimispora amygdalina</name>
    <dbReference type="NCBI Taxonomy" id="253257"/>
    <lineage>
        <taxon>Bacteria</taxon>
        <taxon>Bacillati</taxon>
        <taxon>Bacillota</taxon>
        <taxon>Clostridia</taxon>
        <taxon>Lachnospirales</taxon>
        <taxon>Lachnospiraceae</taxon>
        <taxon>Lacrimispora</taxon>
    </lineage>
</organism>
<dbReference type="InterPro" id="IPR046866">
    <property type="entry name" value="FapA_N"/>
</dbReference>
<evidence type="ECO:0000256" key="1">
    <source>
        <dbReference type="SAM" id="MobiDB-lite"/>
    </source>
</evidence>
<dbReference type="Pfam" id="PF20250">
    <property type="entry name" value="FapA_N"/>
    <property type="match status" value="1"/>
</dbReference>
<evidence type="ECO:0000313" key="3">
    <source>
        <dbReference type="EMBL" id="RFZ80403.1"/>
    </source>
</evidence>
<dbReference type="OrthoDB" id="9816426at2"/>
<dbReference type="AlphaFoldDB" id="A0A3E2NHJ1"/>
<comment type="caution">
    <text evidence="3">The sequence shown here is derived from an EMBL/GenBank/DDBJ whole genome shotgun (WGS) entry which is preliminary data.</text>
</comment>
<protein>
    <submittedName>
        <fullName evidence="3">DUF342 domain-containing protein</fullName>
    </submittedName>
</protein>
<gene>
    <name evidence="3" type="ORF">DS742_03910</name>
</gene>
<dbReference type="InterPro" id="IPR005646">
    <property type="entry name" value="FapA"/>
</dbReference>